<proteinExistence type="predicted"/>
<keyword evidence="6" id="KW-1015">Disulfide bond</keyword>
<keyword evidence="13" id="KW-1185">Reference proteome</keyword>
<dbReference type="FunFam" id="2.40.10.10:FF:000005">
    <property type="entry name" value="Serine protease 37"/>
    <property type="match status" value="2"/>
</dbReference>
<dbReference type="EC" id="3.4.21.4" evidence="8"/>
<protein>
    <recommendedName>
        <fullName evidence="8">trypsin</fullName>
        <ecNumber evidence="8">3.4.21.4</ecNumber>
    </recommendedName>
</protein>
<dbReference type="GO" id="GO:0006508">
    <property type="term" value="P:proteolysis"/>
    <property type="evidence" value="ECO:0007669"/>
    <property type="project" value="UniProtKB-KW"/>
</dbReference>
<dbReference type="SMART" id="SM00020">
    <property type="entry name" value="Tryp_SPc"/>
    <property type="match status" value="2"/>
</dbReference>
<dbReference type="SUPFAM" id="SSF50494">
    <property type="entry name" value="Trypsin-like serine proteases"/>
    <property type="match status" value="3"/>
</dbReference>
<feature type="domain" description="Peptidase S1" evidence="11">
    <location>
        <begin position="341"/>
        <end position="563"/>
    </location>
</feature>
<gene>
    <name evidence="12" type="ORF">ROHU_011624</name>
</gene>
<evidence type="ECO:0000256" key="7">
    <source>
        <dbReference type="ARBA" id="ARBA00036320"/>
    </source>
</evidence>
<keyword evidence="2 9" id="KW-0645">Protease</keyword>
<dbReference type="EMBL" id="QBIY01013327">
    <property type="protein sequence ID" value="RXN08184.1"/>
    <property type="molecule type" value="Genomic_DNA"/>
</dbReference>
<dbReference type="InterPro" id="IPR001314">
    <property type="entry name" value="Peptidase_S1A"/>
</dbReference>
<comment type="subcellular location">
    <subcellularLocation>
        <location evidence="1">Secreted</location>
        <location evidence="1">Extracellular space</location>
    </subcellularLocation>
</comment>
<evidence type="ECO:0000259" key="11">
    <source>
        <dbReference type="PROSITE" id="PS50240"/>
    </source>
</evidence>
<keyword evidence="4 9" id="KW-0720">Serine protease</keyword>
<dbReference type="PANTHER" id="PTHR24271">
    <property type="entry name" value="KALLIKREIN-RELATED"/>
    <property type="match status" value="1"/>
</dbReference>
<evidence type="ECO:0000313" key="13">
    <source>
        <dbReference type="Proteomes" id="UP000290572"/>
    </source>
</evidence>
<dbReference type="Proteomes" id="UP000290572">
    <property type="component" value="Unassembled WGS sequence"/>
</dbReference>
<keyword evidence="3 9" id="KW-0378">Hydrolase</keyword>
<dbReference type="AlphaFoldDB" id="A0A498LN42"/>
<feature type="chain" id="PRO_5019750968" description="trypsin" evidence="10">
    <location>
        <begin position="20"/>
        <end position="566"/>
    </location>
</feature>
<comment type="catalytic activity">
    <reaction evidence="7">
        <text>Preferential cleavage: Arg-|-Xaa, Lys-|-Xaa.</text>
        <dbReference type="EC" id="3.4.21.4"/>
    </reaction>
</comment>
<dbReference type="PRINTS" id="PR00722">
    <property type="entry name" value="CHYMOTRYPSIN"/>
</dbReference>
<dbReference type="InterPro" id="IPR018114">
    <property type="entry name" value="TRYPSIN_HIS"/>
</dbReference>
<evidence type="ECO:0000256" key="6">
    <source>
        <dbReference type="ARBA" id="ARBA00023157"/>
    </source>
</evidence>
<dbReference type="InterPro" id="IPR033116">
    <property type="entry name" value="TRYPSIN_SER"/>
</dbReference>
<comment type="caution">
    <text evidence="12">The sequence shown here is derived from an EMBL/GenBank/DDBJ whole genome shotgun (WGS) entry which is preliminary data.</text>
</comment>
<sequence>MTIISLLLLASLLPHLTFTARANVGIVNGWEAKPHSRPYMVSVQVKEQHICGGFLISDRFVMTAAHCRKKAQVLTVVLGAHNLRNKKENSVRIKVESYHPHPQYTIESYHNDILLLKLENNAQLNNNIKLISIPAKEGDIEADSVCSIAGWGLLETNGSQSNHLMETNVKVMNNKKCESKWGEEEFSASQMMCVYGEGGSCNLEKKLTQNEKVNWISIPVKEEETEVDSVCSVAGWGRLDTNGFLSSRLMETHVKIMNNTECENKWGQDDYSVSEMMCTYGNGGSCTGDSGGPLVCGKIAVGVTSFGDADLCNSPEHPEVYMKKKMTYDPISRSAHVDVGIVNGTEAKPHSRPYMVSLQKGCKHVCGGFLISDSFVMTAAHCKKNETLTAVIGAHDLTKNEGSVCIGVKSYHKHPDFKRRTMWNDIMLLRLEKEVEHNEIVKIISIPTEEGDIKPDSVCSVAGWGRLSYSGEQSTRLMEADVKIMNNTECKNRWKKNYSASQMMCVYGHGGSCRGDSGGPLVCGDTAVGITSFSGENVCNSRERPEVYTKISAYLPWIHSIIAIVK</sequence>
<dbReference type="PROSITE" id="PS50240">
    <property type="entry name" value="TRYPSIN_DOM"/>
    <property type="match status" value="2"/>
</dbReference>
<keyword evidence="5" id="KW-0865">Zymogen</keyword>
<evidence type="ECO:0000256" key="4">
    <source>
        <dbReference type="ARBA" id="ARBA00022825"/>
    </source>
</evidence>
<dbReference type="STRING" id="84645.A0A498LN42"/>
<evidence type="ECO:0000256" key="5">
    <source>
        <dbReference type="ARBA" id="ARBA00023145"/>
    </source>
</evidence>
<reference evidence="12 13" key="1">
    <citation type="submission" date="2018-03" db="EMBL/GenBank/DDBJ databases">
        <title>Draft genome sequence of Rohu Carp (Labeo rohita).</title>
        <authorList>
            <person name="Das P."/>
            <person name="Kushwaha B."/>
            <person name="Joshi C.G."/>
            <person name="Kumar D."/>
            <person name="Nagpure N.S."/>
            <person name="Sahoo L."/>
            <person name="Das S.P."/>
            <person name="Bit A."/>
            <person name="Patnaik S."/>
            <person name="Meher P.K."/>
            <person name="Jayasankar P."/>
            <person name="Koringa P.G."/>
            <person name="Patel N.V."/>
            <person name="Hinsu A.T."/>
            <person name="Kumar R."/>
            <person name="Pandey M."/>
            <person name="Agarwal S."/>
            <person name="Srivastava S."/>
            <person name="Singh M."/>
            <person name="Iquebal M.A."/>
            <person name="Jaiswal S."/>
            <person name="Angadi U.B."/>
            <person name="Kumar N."/>
            <person name="Raza M."/>
            <person name="Shah T.M."/>
            <person name="Rai A."/>
            <person name="Jena J.K."/>
        </authorList>
    </citation>
    <scope>NUCLEOTIDE SEQUENCE [LARGE SCALE GENOMIC DNA]</scope>
    <source>
        <strain evidence="12">DASCIFA01</strain>
        <tissue evidence="12">Testis</tissue>
    </source>
</reference>
<keyword evidence="10" id="KW-0732">Signal</keyword>
<dbReference type="InterPro" id="IPR043504">
    <property type="entry name" value="Peptidase_S1_PA_chymotrypsin"/>
</dbReference>
<dbReference type="InterPro" id="IPR009003">
    <property type="entry name" value="Peptidase_S1_PA"/>
</dbReference>
<dbReference type="PANTHER" id="PTHR24271:SF87">
    <property type="entry name" value="ARGININE ESTERASE-LIKE-RELATED"/>
    <property type="match status" value="1"/>
</dbReference>
<dbReference type="Gene3D" id="2.40.10.10">
    <property type="entry name" value="Trypsin-like serine proteases"/>
    <property type="match status" value="4"/>
</dbReference>
<evidence type="ECO:0000256" key="10">
    <source>
        <dbReference type="SAM" id="SignalP"/>
    </source>
</evidence>
<feature type="signal peptide" evidence="10">
    <location>
        <begin position="1"/>
        <end position="19"/>
    </location>
</feature>
<dbReference type="GO" id="GO:0005576">
    <property type="term" value="C:extracellular region"/>
    <property type="evidence" value="ECO:0007669"/>
    <property type="project" value="UniProtKB-SubCell"/>
</dbReference>
<evidence type="ECO:0000256" key="2">
    <source>
        <dbReference type="ARBA" id="ARBA00022670"/>
    </source>
</evidence>
<dbReference type="GO" id="GO:0004252">
    <property type="term" value="F:serine-type endopeptidase activity"/>
    <property type="evidence" value="ECO:0007669"/>
    <property type="project" value="UniProtKB-EC"/>
</dbReference>
<evidence type="ECO:0000256" key="9">
    <source>
        <dbReference type="RuleBase" id="RU363034"/>
    </source>
</evidence>
<evidence type="ECO:0000256" key="8">
    <source>
        <dbReference type="ARBA" id="ARBA00038868"/>
    </source>
</evidence>
<organism evidence="12 13">
    <name type="scientific">Labeo rohita</name>
    <name type="common">Indian major carp</name>
    <name type="synonym">Cyprinus rohita</name>
    <dbReference type="NCBI Taxonomy" id="84645"/>
    <lineage>
        <taxon>Eukaryota</taxon>
        <taxon>Metazoa</taxon>
        <taxon>Chordata</taxon>
        <taxon>Craniata</taxon>
        <taxon>Vertebrata</taxon>
        <taxon>Euteleostomi</taxon>
        <taxon>Actinopterygii</taxon>
        <taxon>Neopterygii</taxon>
        <taxon>Teleostei</taxon>
        <taxon>Ostariophysi</taxon>
        <taxon>Cypriniformes</taxon>
        <taxon>Cyprinidae</taxon>
        <taxon>Labeoninae</taxon>
        <taxon>Labeonini</taxon>
        <taxon>Labeo</taxon>
    </lineage>
</organism>
<evidence type="ECO:0000313" key="12">
    <source>
        <dbReference type="EMBL" id="RXN08184.1"/>
    </source>
</evidence>
<name>A0A498LN42_LABRO</name>
<dbReference type="Pfam" id="PF00089">
    <property type="entry name" value="Trypsin"/>
    <property type="match status" value="3"/>
</dbReference>
<dbReference type="InterPro" id="IPR001254">
    <property type="entry name" value="Trypsin_dom"/>
</dbReference>
<dbReference type="PROSITE" id="PS00134">
    <property type="entry name" value="TRYPSIN_HIS"/>
    <property type="match status" value="2"/>
</dbReference>
<evidence type="ECO:0000256" key="1">
    <source>
        <dbReference type="ARBA" id="ARBA00004239"/>
    </source>
</evidence>
<evidence type="ECO:0000256" key="3">
    <source>
        <dbReference type="ARBA" id="ARBA00022801"/>
    </source>
</evidence>
<feature type="domain" description="Peptidase S1" evidence="11">
    <location>
        <begin position="26"/>
        <end position="336"/>
    </location>
</feature>
<dbReference type="CDD" id="cd00190">
    <property type="entry name" value="Tryp_SPc"/>
    <property type="match status" value="2"/>
</dbReference>
<dbReference type="PROSITE" id="PS00135">
    <property type="entry name" value="TRYPSIN_SER"/>
    <property type="match status" value="2"/>
</dbReference>
<accession>A0A498LN42</accession>